<accession>A0AAU9IQQ7</accession>
<dbReference type="GO" id="GO:0004505">
    <property type="term" value="F:phenylalanine 4-monooxygenase activity"/>
    <property type="evidence" value="ECO:0007669"/>
    <property type="project" value="UniProtKB-EC"/>
</dbReference>
<evidence type="ECO:0000313" key="11">
    <source>
        <dbReference type="Proteomes" id="UP001162131"/>
    </source>
</evidence>
<dbReference type="InterPro" id="IPR036329">
    <property type="entry name" value="Aro-AA_hydroxylase_C_sf"/>
</dbReference>
<evidence type="ECO:0000313" key="10">
    <source>
        <dbReference type="EMBL" id="CAG9316368.1"/>
    </source>
</evidence>
<dbReference type="SUPFAM" id="SSF56534">
    <property type="entry name" value="Aromatic aminoacid monoxygenases, catalytic and oligomerization domains"/>
    <property type="match status" value="1"/>
</dbReference>
<keyword evidence="6 8" id="KW-0408">Iron</keyword>
<feature type="domain" description="Biopterin-dependent aromatic amino acid hydroxylase family profile" evidence="9">
    <location>
        <begin position="16"/>
        <end position="323"/>
    </location>
</feature>
<feature type="binding site" evidence="8">
    <location>
        <position position="198"/>
    </location>
    <ligand>
        <name>Fe cation</name>
        <dbReference type="ChEBI" id="CHEBI:24875"/>
    </ligand>
</feature>
<keyword evidence="4 8" id="KW-0479">Metal-binding</keyword>
<proteinExistence type="inferred from homology"/>
<evidence type="ECO:0000256" key="3">
    <source>
        <dbReference type="ARBA" id="ARBA00011995"/>
    </source>
</evidence>
<keyword evidence="5" id="KW-0560">Oxidoreductase</keyword>
<feature type="binding site" evidence="8">
    <location>
        <position position="238"/>
    </location>
    <ligand>
        <name>Fe cation</name>
        <dbReference type="ChEBI" id="CHEBI:24875"/>
    </ligand>
</feature>
<organism evidence="10 11">
    <name type="scientific">Blepharisma stoltei</name>
    <dbReference type="NCBI Taxonomy" id="1481888"/>
    <lineage>
        <taxon>Eukaryota</taxon>
        <taxon>Sar</taxon>
        <taxon>Alveolata</taxon>
        <taxon>Ciliophora</taxon>
        <taxon>Postciliodesmatophora</taxon>
        <taxon>Heterotrichea</taxon>
        <taxon>Heterotrichida</taxon>
        <taxon>Blepharismidae</taxon>
        <taxon>Blepharisma</taxon>
    </lineage>
</organism>
<evidence type="ECO:0000259" key="9">
    <source>
        <dbReference type="PROSITE" id="PS51410"/>
    </source>
</evidence>
<evidence type="ECO:0000256" key="4">
    <source>
        <dbReference type="ARBA" id="ARBA00022723"/>
    </source>
</evidence>
<dbReference type="Gene3D" id="1.10.800.10">
    <property type="entry name" value="Aromatic amino acid hydroxylase"/>
    <property type="match status" value="1"/>
</dbReference>
<gene>
    <name evidence="10" type="ORF">BSTOLATCC_MIC15799</name>
</gene>
<name>A0AAU9IQQ7_9CILI</name>
<sequence>MLAYCALNQLKSSLRALYTRKFSFIGQEIWYPSSRSELDLIDKSYEDCVSRLGASYPGYDDSSYMKWLKNTRNIDQSVDADVTDIVYPSDTYQTWKILYARLRELHLECACEEHKENLRELEQLGIYSPEKIPQFSLVNKYLNYKTGFKLVPCGGMINPRSFLYGLAYKIFYSSRYIRHQSAVFYSPEPDVAHELMGHVPLFANNDFAELSQSIGLRSLGATEEEIEKLAKIYFYSVEFGIVGNQILGAGILGSCDEIALIKNKKVEIKEWDLEKVLKSEFTLSDYQPGYYSAESLLEMKRLIKEGIDFIRPMQPLKRIPVYL</sequence>
<dbReference type="Pfam" id="PF00351">
    <property type="entry name" value="Biopterin_H"/>
    <property type="match status" value="1"/>
</dbReference>
<dbReference type="InterPro" id="IPR036951">
    <property type="entry name" value="ArAA_hydroxylase_sf"/>
</dbReference>
<dbReference type="PRINTS" id="PR00372">
    <property type="entry name" value="FYWHYDRXLASE"/>
</dbReference>
<evidence type="ECO:0000256" key="1">
    <source>
        <dbReference type="ARBA" id="ARBA00001954"/>
    </source>
</evidence>
<comment type="similarity">
    <text evidence="2">Belongs to the biopterin-dependent aromatic amino acid hydroxylase family.</text>
</comment>
<evidence type="ECO:0000256" key="2">
    <source>
        <dbReference type="ARBA" id="ARBA00009712"/>
    </source>
</evidence>
<evidence type="ECO:0000256" key="8">
    <source>
        <dbReference type="PIRSR" id="PIRSR601273-2"/>
    </source>
</evidence>
<dbReference type="AlphaFoldDB" id="A0AAU9IQQ7"/>
<dbReference type="InterPro" id="IPR001273">
    <property type="entry name" value="ArAA_hydroxylase"/>
</dbReference>
<comment type="cofactor">
    <cofactor evidence="1 8">
        <name>Fe(2+)</name>
        <dbReference type="ChEBI" id="CHEBI:29033"/>
    </cofactor>
</comment>
<dbReference type="EC" id="1.14.16.1" evidence="3"/>
<evidence type="ECO:0000256" key="5">
    <source>
        <dbReference type="ARBA" id="ARBA00023002"/>
    </source>
</evidence>
<comment type="caution">
    <text evidence="10">The sequence shown here is derived from an EMBL/GenBank/DDBJ whole genome shotgun (WGS) entry which is preliminary data.</text>
</comment>
<dbReference type="PANTHER" id="PTHR11473:SF24">
    <property type="entry name" value="PHENYLALANINE-4-HYDROXYLASE"/>
    <property type="match status" value="1"/>
</dbReference>
<dbReference type="InterPro" id="IPR018301">
    <property type="entry name" value="ArAA_hydroxylase_Fe/CU_BS"/>
</dbReference>
<dbReference type="EMBL" id="CAJZBQ010000015">
    <property type="protein sequence ID" value="CAG9316368.1"/>
    <property type="molecule type" value="Genomic_DNA"/>
</dbReference>
<dbReference type="PROSITE" id="PS00367">
    <property type="entry name" value="BH4_AAA_HYDROXYL_1"/>
    <property type="match status" value="1"/>
</dbReference>
<dbReference type="PROSITE" id="PS51410">
    <property type="entry name" value="BH4_AAA_HYDROXYL_2"/>
    <property type="match status" value="1"/>
</dbReference>
<feature type="binding site" evidence="8">
    <location>
        <position position="193"/>
    </location>
    <ligand>
        <name>Fe cation</name>
        <dbReference type="ChEBI" id="CHEBI:24875"/>
    </ligand>
</feature>
<reference evidence="10" key="1">
    <citation type="submission" date="2021-09" db="EMBL/GenBank/DDBJ databases">
        <authorList>
            <consortium name="AG Swart"/>
            <person name="Singh M."/>
            <person name="Singh A."/>
            <person name="Seah K."/>
            <person name="Emmerich C."/>
        </authorList>
    </citation>
    <scope>NUCLEOTIDE SEQUENCE</scope>
    <source>
        <strain evidence="10">ATCC30299</strain>
    </source>
</reference>
<evidence type="ECO:0000256" key="6">
    <source>
        <dbReference type="ARBA" id="ARBA00023004"/>
    </source>
</evidence>
<dbReference type="GO" id="GO:0005506">
    <property type="term" value="F:iron ion binding"/>
    <property type="evidence" value="ECO:0007669"/>
    <property type="project" value="InterPro"/>
</dbReference>
<dbReference type="Proteomes" id="UP001162131">
    <property type="component" value="Unassembled WGS sequence"/>
</dbReference>
<evidence type="ECO:0000256" key="7">
    <source>
        <dbReference type="ARBA" id="ARBA00023033"/>
    </source>
</evidence>
<keyword evidence="7" id="KW-0503">Monooxygenase</keyword>
<dbReference type="PANTHER" id="PTHR11473">
    <property type="entry name" value="AROMATIC AMINO ACID HYDROXYLASE"/>
    <property type="match status" value="1"/>
</dbReference>
<dbReference type="InterPro" id="IPR019774">
    <property type="entry name" value="Aromatic-AA_hydroxylase_C"/>
</dbReference>
<keyword evidence="11" id="KW-1185">Reference proteome</keyword>
<protein>
    <recommendedName>
        <fullName evidence="3">phenylalanine 4-monooxygenase</fullName>
        <ecNumber evidence="3">1.14.16.1</ecNumber>
    </recommendedName>
</protein>